<dbReference type="SUPFAM" id="SSF49723">
    <property type="entry name" value="Lipase/lipooxygenase domain (PLAT/LH2 domain)"/>
    <property type="match status" value="1"/>
</dbReference>
<evidence type="ECO:0000256" key="7">
    <source>
        <dbReference type="SAM" id="MobiDB-lite"/>
    </source>
</evidence>
<name>A0A8B8D3U0_CRAVI</name>
<proteinExistence type="inferred from homology"/>
<dbReference type="Proteomes" id="UP000694844">
    <property type="component" value="Chromosome 3"/>
</dbReference>
<keyword evidence="4" id="KW-1133">Transmembrane helix</keyword>
<keyword evidence="3" id="KW-0812">Transmembrane</keyword>
<protein>
    <submittedName>
        <fullName evidence="10">Uncharacterized protein LOC111124239</fullName>
    </submittedName>
</protein>
<dbReference type="KEGG" id="cvn:111124239"/>
<reference evidence="10" key="1">
    <citation type="submission" date="2025-08" db="UniProtKB">
        <authorList>
            <consortium name="RefSeq"/>
        </authorList>
    </citation>
    <scope>IDENTIFICATION</scope>
    <source>
        <tissue evidence="10">Whole sample</tissue>
    </source>
</reference>
<feature type="region of interest" description="Disordered" evidence="7">
    <location>
        <begin position="1"/>
        <end position="125"/>
    </location>
</feature>
<sequence length="976" mass="111426">MANAQLRSPGPGQATPAHHESNEEQESSPGEAEESDNNKVDESEDSHIEHISVADKTEDDYRRQWSSEQIRKEKKTLIKPPVWGSQTARQEAVQSESEIPTVPTVQGSGSESEIYSTSQETKHSMNQHFKMEGIQLLRDLMEEGDCEGEGGEVPSRDRNTDMANATLVSSPPSDVDRLSSADTDEHENLNSSPGGSSPFDRQRHITSSRVEVLKDKGKNLPFDFTTKYGYLKLPYFETFQDTVGSQIVAVLTYLKSPYNYVENTHATTSSIVKIVITDNKGRRLNLDDLDDPVDMAVDMSKWEYLPLIDNEPEDTFQYGIAVFTAIGSSKHLTSTVYITIEGEDGTTSTRVLKTDYRENFQSGTCCNFLLTNRECLGQLKSLTVWHDNKGKNPDWKLSKIVVTDLASQDRFAFLCGEWLSVKYNDGKTYRTLVPVTPQVINGEVVFTELSLRGFFDDHLWFSISKRPNYSRFTRVQRLWSLVSLLFLSMVTSAMWYNSEPSEEKQVATGNVQRSVELGNCSPIVEMKTSVSRCTDDYSMESEDKKHYCRGWLPHETTCYDEYDPIDNSFIYRNADETDTLPYIGDFAIYNGGGYTIDLGPKQTLVESYFTKLQNYSWIDGQTRAVFFESNTFNANTRLFTHLKIVFEISEYGSIMMKAVAESLNLYPMYQVLESEVHYNKEMGLNYKFSERTKDNHRLTAIFPNATLSEAPDMRCISVAHRYYLLPQEIKNLLLFATTRIYEFKLPDHRPFQMGLPKEQICPFIHLCIKEDINHPIEISLPIVYKNVLANKYGYKNAEKLILMKEGDNEWMILNTVLKLDAAGFTFETIKINSNVPTIFGIKEAVLPWVENPFDRNDIRMIKAINLVSRYTAVALKWRDIAQNLNIKIPPTFGERSTDSYEIVVQSTVGNDDHTTEEKSFTLVRVIDIPISAQEKCLHILAEWYRMYPNGIVVSSLKKVLEDCRLNYIADQLCKRL</sequence>
<feature type="compositionally biased region" description="Acidic residues" evidence="7">
    <location>
        <begin position="23"/>
        <end position="35"/>
    </location>
</feature>
<dbReference type="InterPro" id="IPR051223">
    <property type="entry name" value="Polycystin"/>
</dbReference>
<dbReference type="AlphaFoldDB" id="A0A8B8D3U0"/>
<evidence type="ECO:0000256" key="3">
    <source>
        <dbReference type="ARBA" id="ARBA00022692"/>
    </source>
</evidence>
<dbReference type="Pfam" id="PF01477">
    <property type="entry name" value="PLAT"/>
    <property type="match status" value="1"/>
</dbReference>
<feature type="compositionally biased region" description="Basic and acidic residues" evidence="7">
    <location>
        <begin position="36"/>
        <end position="71"/>
    </location>
</feature>
<organism evidence="9 10">
    <name type="scientific">Crassostrea virginica</name>
    <name type="common">Eastern oyster</name>
    <dbReference type="NCBI Taxonomy" id="6565"/>
    <lineage>
        <taxon>Eukaryota</taxon>
        <taxon>Metazoa</taxon>
        <taxon>Spiralia</taxon>
        <taxon>Lophotrochozoa</taxon>
        <taxon>Mollusca</taxon>
        <taxon>Bivalvia</taxon>
        <taxon>Autobranchia</taxon>
        <taxon>Pteriomorphia</taxon>
        <taxon>Ostreida</taxon>
        <taxon>Ostreoidea</taxon>
        <taxon>Ostreidae</taxon>
        <taxon>Crassostrea</taxon>
    </lineage>
</organism>
<dbReference type="RefSeq" id="XP_022322802.1">
    <property type="nucleotide sequence ID" value="XM_022467094.1"/>
</dbReference>
<evidence type="ECO:0000256" key="6">
    <source>
        <dbReference type="PROSITE-ProRule" id="PRU00152"/>
    </source>
</evidence>
<comment type="subcellular location">
    <subcellularLocation>
        <location evidence="1">Membrane</location>
        <topology evidence="1">Multi-pass membrane protein</topology>
    </subcellularLocation>
</comment>
<dbReference type="PANTHER" id="PTHR10877:SF183">
    <property type="entry name" value="AT14535P-RELATED"/>
    <property type="match status" value="1"/>
</dbReference>
<dbReference type="GO" id="GO:0005262">
    <property type="term" value="F:calcium channel activity"/>
    <property type="evidence" value="ECO:0007669"/>
    <property type="project" value="TreeGrafter"/>
</dbReference>
<comment type="similarity">
    <text evidence="2">Belongs to the polycystin family.</text>
</comment>
<evidence type="ECO:0000256" key="2">
    <source>
        <dbReference type="ARBA" id="ARBA00007200"/>
    </source>
</evidence>
<accession>A0A8B8D3U0</accession>
<feature type="domain" description="PLAT" evidence="8">
    <location>
        <begin position="316"/>
        <end position="433"/>
    </location>
</feature>
<keyword evidence="5" id="KW-0472">Membrane</keyword>
<dbReference type="GO" id="GO:0050982">
    <property type="term" value="P:detection of mechanical stimulus"/>
    <property type="evidence" value="ECO:0007669"/>
    <property type="project" value="TreeGrafter"/>
</dbReference>
<comment type="caution">
    <text evidence="6">Lacks conserved residue(s) required for the propagation of feature annotation.</text>
</comment>
<gene>
    <name evidence="10" type="primary">LOC111124239</name>
</gene>
<dbReference type="Gene3D" id="2.60.60.20">
    <property type="entry name" value="PLAT/LH2 domain"/>
    <property type="match status" value="1"/>
</dbReference>
<feature type="compositionally biased region" description="Polar residues" evidence="7">
    <location>
        <begin position="84"/>
        <end position="125"/>
    </location>
</feature>
<feature type="region of interest" description="Disordered" evidence="7">
    <location>
        <begin position="145"/>
        <end position="202"/>
    </location>
</feature>
<dbReference type="PANTHER" id="PTHR10877">
    <property type="entry name" value="POLYCYSTIN FAMILY MEMBER"/>
    <property type="match status" value="1"/>
</dbReference>
<dbReference type="Pfam" id="PF20519">
    <property type="entry name" value="Polycystin_dom"/>
    <property type="match status" value="1"/>
</dbReference>
<evidence type="ECO:0000313" key="10">
    <source>
        <dbReference type="RefSeq" id="XP_022322802.1"/>
    </source>
</evidence>
<dbReference type="InterPro" id="IPR046791">
    <property type="entry name" value="Polycystin_dom"/>
</dbReference>
<dbReference type="GeneID" id="111124239"/>
<dbReference type="SMART" id="SM00308">
    <property type="entry name" value="LH2"/>
    <property type="match status" value="1"/>
</dbReference>
<keyword evidence="9" id="KW-1185">Reference proteome</keyword>
<evidence type="ECO:0000313" key="9">
    <source>
        <dbReference type="Proteomes" id="UP000694844"/>
    </source>
</evidence>
<dbReference type="InterPro" id="IPR001024">
    <property type="entry name" value="PLAT/LH2_dom"/>
</dbReference>
<dbReference type="InterPro" id="IPR036392">
    <property type="entry name" value="PLAT/LH2_dom_sf"/>
</dbReference>
<evidence type="ECO:0000256" key="4">
    <source>
        <dbReference type="ARBA" id="ARBA00022989"/>
    </source>
</evidence>
<feature type="compositionally biased region" description="Polar residues" evidence="7">
    <location>
        <begin position="161"/>
        <end position="172"/>
    </location>
</feature>
<dbReference type="PROSITE" id="PS50095">
    <property type="entry name" value="PLAT"/>
    <property type="match status" value="1"/>
</dbReference>
<evidence type="ECO:0000256" key="1">
    <source>
        <dbReference type="ARBA" id="ARBA00004141"/>
    </source>
</evidence>
<dbReference type="GO" id="GO:0016020">
    <property type="term" value="C:membrane"/>
    <property type="evidence" value="ECO:0007669"/>
    <property type="project" value="UniProtKB-SubCell"/>
</dbReference>
<dbReference type="OrthoDB" id="6119411at2759"/>
<evidence type="ECO:0000259" key="8">
    <source>
        <dbReference type="PROSITE" id="PS50095"/>
    </source>
</evidence>
<evidence type="ECO:0000256" key="5">
    <source>
        <dbReference type="ARBA" id="ARBA00023136"/>
    </source>
</evidence>